<dbReference type="AlphaFoldDB" id="A0A4Y2E2H0"/>
<organism evidence="1 2">
    <name type="scientific">Araneus ventricosus</name>
    <name type="common">Orbweaver spider</name>
    <name type="synonym">Epeira ventricosa</name>
    <dbReference type="NCBI Taxonomy" id="182803"/>
    <lineage>
        <taxon>Eukaryota</taxon>
        <taxon>Metazoa</taxon>
        <taxon>Ecdysozoa</taxon>
        <taxon>Arthropoda</taxon>
        <taxon>Chelicerata</taxon>
        <taxon>Arachnida</taxon>
        <taxon>Araneae</taxon>
        <taxon>Araneomorphae</taxon>
        <taxon>Entelegynae</taxon>
        <taxon>Araneoidea</taxon>
        <taxon>Araneidae</taxon>
        <taxon>Araneus</taxon>
    </lineage>
</organism>
<reference evidence="1 2" key="1">
    <citation type="journal article" date="2019" name="Sci. Rep.">
        <title>Orb-weaving spider Araneus ventricosus genome elucidates the spidroin gene catalogue.</title>
        <authorList>
            <person name="Kono N."/>
            <person name="Nakamura H."/>
            <person name="Ohtoshi R."/>
            <person name="Moran D.A.P."/>
            <person name="Shinohara A."/>
            <person name="Yoshida Y."/>
            <person name="Fujiwara M."/>
            <person name="Mori M."/>
            <person name="Tomita M."/>
            <person name="Arakawa K."/>
        </authorList>
    </citation>
    <scope>NUCLEOTIDE SEQUENCE [LARGE SCALE GENOMIC DNA]</scope>
</reference>
<gene>
    <name evidence="1" type="ORF">AVEN_183938_1</name>
</gene>
<accession>A0A4Y2E2H0</accession>
<dbReference type="Proteomes" id="UP000499080">
    <property type="component" value="Unassembled WGS sequence"/>
</dbReference>
<sequence>MTWTFTNSYGTKEGRTPLQCEKQEGDAENIFLKFDSQLGKPRRNSTSDKFSDEDPFLASQSLLSNLNNGITMPYITKSNAEDIQHLFKENRNISFIGLADKSLDHEKPGRD</sequence>
<comment type="caution">
    <text evidence="1">The sequence shown here is derived from an EMBL/GenBank/DDBJ whole genome shotgun (WGS) entry which is preliminary data.</text>
</comment>
<protein>
    <submittedName>
        <fullName evidence="1">Uncharacterized protein</fullName>
    </submittedName>
</protein>
<proteinExistence type="predicted"/>
<dbReference type="EMBL" id="BGPR01000481">
    <property type="protein sequence ID" value="GBM22499.1"/>
    <property type="molecule type" value="Genomic_DNA"/>
</dbReference>
<evidence type="ECO:0000313" key="2">
    <source>
        <dbReference type="Proteomes" id="UP000499080"/>
    </source>
</evidence>
<name>A0A4Y2E2H0_ARAVE</name>
<keyword evidence="2" id="KW-1185">Reference proteome</keyword>
<evidence type="ECO:0000313" key="1">
    <source>
        <dbReference type="EMBL" id="GBM22499.1"/>
    </source>
</evidence>